<dbReference type="PROSITE" id="PS00108">
    <property type="entry name" value="PROTEIN_KINASE_ST"/>
    <property type="match status" value="1"/>
</dbReference>
<dbReference type="InterPro" id="IPR008271">
    <property type="entry name" value="Ser/Thr_kinase_AS"/>
</dbReference>
<feature type="binding site" evidence="5">
    <location>
        <position position="42"/>
    </location>
    <ligand>
        <name>ATP</name>
        <dbReference type="ChEBI" id="CHEBI:30616"/>
    </ligand>
</feature>
<keyword evidence="9" id="KW-1185">Reference proteome</keyword>
<dbReference type="PROSITE" id="PS00107">
    <property type="entry name" value="PROTEIN_KINASE_ATP"/>
    <property type="match status" value="1"/>
</dbReference>
<keyword evidence="2 5" id="KW-0547">Nucleotide-binding</keyword>
<feature type="domain" description="Protein kinase" evidence="7">
    <location>
        <begin position="14"/>
        <end position="267"/>
    </location>
</feature>
<dbReference type="SUPFAM" id="SSF56112">
    <property type="entry name" value="Protein kinase-like (PK-like)"/>
    <property type="match status" value="1"/>
</dbReference>
<dbReference type="PANTHER" id="PTHR43289:SF34">
    <property type="entry name" value="SERINE_THREONINE-PROTEIN KINASE YBDM-RELATED"/>
    <property type="match status" value="1"/>
</dbReference>
<evidence type="ECO:0000256" key="1">
    <source>
        <dbReference type="ARBA" id="ARBA00022679"/>
    </source>
</evidence>
<feature type="region of interest" description="Disordered" evidence="6">
    <location>
        <begin position="267"/>
        <end position="297"/>
    </location>
</feature>
<evidence type="ECO:0000313" key="8">
    <source>
        <dbReference type="EMBL" id="MFC4498951.1"/>
    </source>
</evidence>
<evidence type="ECO:0000256" key="2">
    <source>
        <dbReference type="ARBA" id="ARBA00022741"/>
    </source>
</evidence>
<dbReference type="Gene3D" id="1.10.510.10">
    <property type="entry name" value="Transferase(Phosphotransferase) domain 1"/>
    <property type="match status" value="1"/>
</dbReference>
<dbReference type="SMART" id="SM00564">
    <property type="entry name" value="PQQ"/>
    <property type="match status" value="5"/>
</dbReference>
<dbReference type="Pfam" id="PF00069">
    <property type="entry name" value="Pkinase"/>
    <property type="match status" value="1"/>
</dbReference>
<sequence>MALNKDDPRSLGGYRIVGRLGAGGMGVVYRARSRSGREVAVKVVHAQYAEDAVFRTRFRQEIEAVRKVSGAFTAPVVDADPDAVRPWMATQYVPGPSLADRIRADGPLTGGQLRRLALGLVEALRDIHRAGVVHRDLKPANVLTAEDGPRVIDFGISRAAENQTLTETGHAIGTPPFMSPEQFQDARTVGPASDVFSLGALLVFAATGRGPFDADSPYLTAYRVMNEEPDLAAVADPLRPVLARCLAKEPADRPGLDELAQDLATALPEPEPEGPQGPQGPETVPQPPAPADPGPRLRGLPVLAGMAGVMAVALTGYLLFGPLKGRGSAEAGGSPSPSASSRWGTLPAGWKPWETTVRATTANPLDFADAADFGLPACAVDSGAVYCGGAGVDPVRLDGRTGKTVWRADTLPAGDRGDQYMSWILGVHDGVVVVRGVTVDSSGDAGKIRIAALDSATGRKLWTRTTGAEEAEPVLSAGLVLLPDSENRTLTARSPRDGKVRWTASLPAGYCMFRDIEGRPYGQCVSDDESADPAGEFLVVDPADGTVRRLGSRTSYATFAGTLDGQLVFLDADLDAIEVSGEVTYTRIVRLDPGTGDQKVTDLSAQKYGGTATLAHGTLYFVASGGLVTATSPLTGKRLWQRRTTLERPGGLTADGEGRTVFVATGSGRVAALDAAKGTLLWESAPRSDGLISVEPATVLLNRGALVVATSNSTVFSLDPAHPDAETVSSG</sequence>
<dbReference type="PROSITE" id="PS50011">
    <property type="entry name" value="PROTEIN_KINASE_DOM"/>
    <property type="match status" value="1"/>
</dbReference>
<feature type="compositionally biased region" description="Low complexity" evidence="6">
    <location>
        <begin position="274"/>
        <end position="283"/>
    </location>
</feature>
<dbReference type="InterPro" id="IPR011047">
    <property type="entry name" value="Quinoprotein_ADH-like_sf"/>
</dbReference>
<dbReference type="SUPFAM" id="SSF50969">
    <property type="entry name" value="YVTN repeat-like/Quinoprotein amine dehydrogenase"/>
    <property type="match status" value="1"/>
</dbReference>
<keyword evidence="3" id="KW-0418">Kinase</keyword>
<dbReference type="Gene3D" id="2.40.128.630">
    <property type="match status" value="1"/>
</dbReference>
<evidence type="ECO:0000256" key="5">
    <source>
        <dbReference type="PROSITE-ProRule" id="PRU10141"/>
    </source>
</evidence>
<evidence type="ECO:0000313" key="9">
    <source>
        <dbReference type="Proteomes" id="UP001595839"/>
    </source>
</evidence>
<dbReference type="SMART" id="SM00220">
    <property type="entry name" value="S_TKc"/>
    <property type="match status" value="1"/>
</dbReference>
<dbReference type="SUPFAM" id="SSF50998">
    <property type="entry name" value="Quinoprotein alcohol dehydrogenase-like"/>
    <property type="match status" value="1"/>
</dbReference>
<comment type="caution">
    <text evidence="8">The sequence shown here is derived from an EMBL/GenBank/DDBJ whole genome shotgun (WGS) entry which is preliminary data.</text>
</comment>
<feature type="compositionally biased region" description="Pro residues" evidence="6">
    <location>
        <begin position="284"/>
        <end position="293"/>
    </location>
</feature>
<dbReference type="CDD" id="cd14014">
    <property type="entry name" value="STKc_PknB_like"/>
    <property type="match status" value="1"/>
</dbReference>
<dbReference type="InterPro" id="IPR011044">
    <property type="entry name" value="Quino_amine_DH_bsu"/>
</dbReference>
<dbReference type="InterPro" id="IPR017441">
    <property type="entry name" value="Protein_kinase_ATP_BS"/>
</dbReference>
<protein>
    <submittedName>
        <fullName evidence="8">PQQ-binding-like beta-propeller repeat protein</fullName>
    </submittedName>
</protein>
<dbReference type="PANTHER" id="PTHR43289">
    <property type="entry name" value="MITOGEN-ACTIVATED PROTEIN KINASE KINASE KINASE 20-RELATED"/>
    <property type="match status" value="1"/>
</dbReference>
<dbReference type="Proteomes" id="UP001595839">
    <property type="component" value="Unassembled WGS sequence"/>
</dbReference>
<evidence type="ECO:0000256" key="6">
    <source>
        <dbReference type="SAM" id="MobiDB-lite"/>
    </source>
</evidence>
<dbReference type="InterPro" id="IPR011009">
    <property type="entry name" value="Kinase-like_dom_sf"/>
</dbReference>
<proteinExistence type="predicted"/>
<dbReference type="Gene3D" id="2.130.10.10">
    <property type="entry name" value="YVTN repeat-like/Quinoprotein amine dehydrogenase"/>
    <property type="match status" value="1"/>
</dbReference>
<dbReference type="InterPro" id="IPR018391">
    <property type="entry name" value="PQQ_b-propeller_rpt"/>
</dbReference>
<evidence type="ECO:0000256" key="3">
    <source>
        <dbReference type="ARBA" id="ARBA00022777"/>
    </source>
</evidence>
<dbReference type="RefSeq" id="WP_381175521.1">
    <property type="nucleotide sequence ID" value="NZ_JBHSFK010000003.1"/>
</dbReference>
<evidence type="ECO:0000259" key="7">
    <source>
        <dbReference type="PROSITE" id="PS50011"/>
    </source>
</evidence>
<evidence type="ECO:0000256" key="4">
    <source>
        <dbReference type="ARBA" id="ARBA00022840"/>
    </source>
</evidence>
<dbReference type="Pfam" id="PF13360">
    <property type="entry name" value="PQQ_2"/>
    <property type="match status" value="1"/>
</dbReference>
<dbReference type="Gene3D" id="3.30.200.20">
    <property type="entry name" value="Phosphorylase Kinase, domain 1"/>
    <property type="match status" value="1"/>
</dbReference>
<dbReference type="InterPro" id="IPR000719">
    <property type="entry name" value="Prot_kinase_dom"/>
</dbReference>
<dbReference type="EMBL" id="JBHSFK010000003">
    <property type="protein sequence ID" value="MFC4498951.1"/>
    <property type="molecule type" value="Genomic_DNA"/>
</dbReference>
<keyword evidence="1" id="KW-0808">Transferase</keyword>
<name>A0ABV9AJJ3_9ACTN</name>
<organism evidence="8 9">
    <name type="scientific">Streptomyces vulcanius</name>
    <dbReference type="NCBI Taxonomy" id="1441876"/>
    <lineage>
        <taxon>Bacteria</taxon>
        <taxon>Bacillati</taxon>
        <taxon>Actinomycetota</taxon>
        <taxon>Actinomycetes</taxon>
        <taxon>Kitasatosporales</taxon>
        <taxon>Streptomycetaceae</taxon>
        <taxon>Streptomyces</taxon>
    </lineage>
</organism>
<dbReference type="InterPro" id="IPR015943">
    <property type="entry name" value="WD40/YVTN_repeat-like_dom_sf"/>
</dbReference>
<keyword evidence="4 5" id="KW-0067">ATP-binding</keyword>
<accession>A0ABV9AJJ3</accession>
<dbReference type="InterPro" id="IPR002372">
    <property type="entry name" value="PQQ_rpt_dom"/>
</dbReference>
<reference evidence="9" key="1">
    <citation type="journal article" date="2019" name="Int. J. Syst. Evol. Microbiol.">
        <title>The Global Catalogue of Microorganisms (GCM) 10K type strain sequencing project: providing services to taxonomists for standard genome sequencing and annotation.</title>
        <authorList>
            <consortium name="The Broad Institute Genomics Platform"/>
            <consortium name="The Broad Institute Genome Sequencing Center for Infectious Disease"/>
            <person name="Wu L."/>
            <person name="Ma J."/>
        </authorList>
    </citation>
    <scope>NUCLEOTIDE SEQUENCE [LARGE SCALE GENOMIC DNA]</scope>
    <source>
        <strain evidence="9">CGMCC 4.7177</strain>
    </source>
</reference>
<gene>
    <name evidence="8" type="ORF">ACFPIH_05355</name>
</gene>